<dbReference type="GO" id="GO:0051213">
    <property type="term" value="F:dioxygenase activity"/>
    <property type="evidence" value="ECO:0007669"/>
    <property type="project" value="UniProtKB-KW"/>
</dbReference>
<feature type="region of interest" description="Disordered" evidence="1">
    <location>
        <begin position="675"/>
        <end position="699"/>
    </location>
</feature>
<dbReference type="Gene3D" id="3.40.50.2300">
    <property type="match status" value="2"/>
</dbReference>
<evidence type="ECO:0000313" key="2">
    <source>
        <dbReference type="EMBL" id="OEU86130.1"/>
    </source>
</evidence>
<dbReference type="STRING" id="933944.AN215_27910"/>
<evidence type="ECO:0000256" key="1">
    <source>
        <dbReference type="SAM" id="MobiDB-lite"/>
    </source>
</evidence>
<organism evidence="2 3">
    <name type="scientific">Streptomyces abyssalis</name>
    <dbReference type="NCBI Taxonomy" id="933944"/>
    <lineage>
        <taxon>Bacteria</taxon>
        <taxon>Bacillati</taxon>
        <taxon>Actinomycetota</taxon>
        <taxon>Actinomycetes</taxon>
        <taxon>Kitasatosporales</taxon>
        <taxon>Streptomycetaceae</taxon>
        <taxon>Streptomyces</taxon>
    </lineage>
</organism>
<comment type="caution">
    <text evidence="2">The sequence shown here is derived from an EMBL/GenBank/DDBJ whole genome shotgun (WGS) entry which is preliminary data.</text>
</comment>
<sequence>MASSVPPLPKIDTFVDALEQLVKLPPGKRGPSPLVLLSQLGDGREAELIADGLCARFRVGGRARVPYAQVAGQPSGPRNERIGDVFQKLEQELERNRPGGFGKLRLPQFTLMCSVIETDLTERQSSVQARELRDRCFAERRKDSNFLKVLATVSGGDQAPAGIPAFLWYWTRQPLFNVLPRWLYGRLQERRMTHKGSWYRQWADLPRGTGFFHDATRFAGIAPVPTLEQGLLSGLDDNAGEEPETDEERAERLDRTTGVLLRALLADLEAAFRRPRLSPWGRRRKSRFVIVLPQIDGSPEWVSRLVEQFPVAVEQTGSMGVVLVSAERSEGERTESFAEAAITLRSWQGTTGSGGARAVRVGIEPHAEDQGAARWLGRHPEIYPERNYSDGAPRAEAVLCAVLALGVLGGAGVYGVNRALDNSSTRCIGAAVAEARSSGGSRIPDDWQPDKVYEQARELVRQNNRAADRAEKENPDAVVRTVVYLGVPVHPGAGDEAMYSGAIPELRGVALAQRQLNNEASMDQKHKVYLRVRVADAGEKFSKAPAVARDIADEVKSGKSEEILGVVGLGQSRTTTMEARDILGDEAKLPMIGTVATAEEMQDHQWYRQVAPDNGREARIAADFARRGNIVQTGTETDTCVPARKAVVIADPDDKYSDNLSRRFTEEFERGRPDTAHTLWYSPDGEPNRRRTGGRSDGEWVASPSEMAKLVCRRLTKDPRTVVYWAERSNEFGAFLNYFDGEGECKGRVSVLGGNDLTNSVVDDQQPSVNHPDARLYYAAHALPASYPQTSRARTFRRVYQQEYDKNDHWSNDGRTPLAWDAMLVISQAVDTAREESGTAGLTRGTVRGNVVAGSEERGATGPLNFGRGDGVPENKRLLILHDTARGAEVALECGMRDDGDEHRTWGTKDEFACPRDQEN</sequence>
<dbReference type="RefSeq" id="WP_070010455.1">
    <property type="nucleotide sequence ID" value="NZ_LJGS01000039.1"/>
</dbReference>
<feature type="compositionally biased region" description="Basic and acidic residues" evidence="1">
    <location>
        <begin position="686"/>
        <end position="698"/>
    </location>
</feature>
<dbReference type="AlphaFoldDB" id="A0A1E7JI49"/>
<proteinExistence type="predicted"/>
<feature type="compositionally biased region" description="Acidic residues" evidence="1">
    <location>
        <begin position="238"/>
        <end position="248"/>
    </location>
</feature>
<dbReference type="PATRIC" id="fig|933944.5.peg.3683"/>
<dbReference type="Proteomes" id="UP000176087">
    <property type="component" value="Unassembled WGS sequence"/>
</dbReference>
<dbReference type="SUPFAM" id="SSF53822">
    <property type="entry name" value="Periplasmic binding protein-like I"/>
    <property type="match status" value="1"/>
</dbReference>
<dbReference type="OrthoDB" id="3440574at2"/>
<feature type="region of interest" description="Disordered" evidence="1">
    <location>
        <begin position="233"/>
        <end position="252"/>
    </location>
</feature>
<keyword evidence="2" id="KW-0560">Oxidoreductase</keyword>
<name>A0A1E7JI49_9ACTN</name>
<protein>
    <submittedName>
        <fullName evidence="2">Aromatic ring-opening dioxygenase LigA</fullName>
    </submittedName>
</protein>
<dbReference type="EMBL" id="LJGT01000041">
    <property type="protein sequence ID" value="OEU86130.1"/>
    <property type="molecule type" value="Genomic_DNA"/>
</dbReference>
<accession>A0A1E7JI49</accession>
<dbReference type="CDD" id="cd06268">
    <property type="entry name" value="PBP1_ABC_transporter_LIVBP-like"/>
    <property type="match status" value="1"/>
</dbReference>
<reference evidence="2 3" key="1">
    <citation type="journal article" date="2016" name="Front. Microbiol.">
        <title>Comparative Genomics Analysis of Streptomyces Species Reveals Their Adaptation to the Marine Environment and Their Diversity at the Genomic Level.</title>
        <authorList>
            <person name="Tian X."/>
            <person name="Zhang Z."/>
            <person name="Yang T."/>
            <person name="Chen M."/>
            <person name="Li J."/>
            <person name="Chen F."/>
            <person name="Yang J."/>
            <person name="Li W."/>
            <person name="Zhang B."/>
            <person name="Zhang Z."/>
            <person name="Wu J."/>
            <person name="Zhang C."/>
            <person name="Long L."/>
            <person name="Xiao J."/>
        </authorList>
    </citation>
    <scope>NUCLEOTIDE SEQUENCE [LARGE SCALE GENOMIC DNA]</scope>
    <source>
        <strain evidence="2 3">SCSIO 10390</strain>
    </source>
</reference>
<keyword evidence="3" id="KW-1185">Reference proteome</keyword>
<evidence type="ECO:0000313" key="3">
    <source>
        <dbReference type="Proteomes" id="UP000176087"/>
    </source>
</evidence>
<keyword evidence="2" id="KW-0223">Dioxygenase</keyword>
<dbReference type="InterPro" id="IPR028082">
    <property type="entry name" value="Peripla_BP_I"/>
</dbReference>
<gene>
    <name evidence="2" type="ORF">AN215_27910</name>
</gene>